<dbReference type="EMBL" id="JACDUO010000001">
    <property type="protein sequence ID" value="MBA2864410.1"/>
    <property type="molecule type" value="Genomic_DNA"/>
</dbReference>
<evidence type="ECO:0000313" key="2">
    <source>
        <dbReference type="Proteomes" id="UP000567099"/>
    </source>
</evidence>
<comment type="caution">
    <text evidence="1">The sequence shown here is derived from an EMBL/GenBank/DDBJ whole genome shotgun (WGS) entry which is preliminary data.</text>
</comment>
<organism evidence="1 2">
    <name type="scientific">Methanococcus maripaludis</name>
    <name type="common">Methanococcus deltae</name>
    <dbReference type="NCBI Taxonomy" id="39152"/>
    <lineage>
        <taxon>Archaea</taxon>
        <taxon>Methanobacteriati</taxon>
        <taxon>Methanobacteriota</taxon>
        <taxon>Methanomada group</taxon>
        <taxon>Methanococci</taxon>
        <taxon>Methanococcales</taxon>
        <taxon>Methanococcaceae</taxon>
        <taxon>Methanococcus</taxon>
    </lineage>
</organism>
<dbReference type="Proteomes" id="UP000567099">
    <property type="component" value="Unassembled WGS sequence"/>
</dbReference>
<accession>A0A7J9PNX4</accession>
<name>A0A7J9PNX4_METMI</name>
<sequence>MVQYEAVIKKQGGGSRIYPNAFTSHIGKRAKIIILKEDSEDDPPRLALQLQNQITSEKSERGM</sequence>
<protein>
    <submittedName>
        <fullName evidence="1">Putative transposon-encoded protein</fullName>
    </submittedName>
</protein>
<gene>
    <name evidence="1" type="ORF">HNP94_001410</name>
</gene>
<dbReference type="RefSeq" id="WP_220127035.1">
    <property type="nucleotide sequence ID" value="NZ_JACDUO010000001.1"/>
</dbReference>
<dbReference type="AlphaFoldDB" id="A0A7J9PNX4"/>
<evidence type="ECO:0000313" key="1">
    <source>
        <dbReference type="EMBL" id="MBA2864410.1"/>
    </source>
</evidence>
<reference evidence="1 2" key="1">
    <citation type="submission" date="2020-07" db="EMBL/GenBank/DDBJ databases">
        <title>Genomic Encyclopedia of Type Strains, Phase IV (KMG-V): Genome sequencing to study the core and pangenomes of soil and plant-associated prokaryotes.</title>
        <authorList>
            <person name="Whitman W."/>
        </authorList>
    </citation>
    <scope>NUCLEOTIDE SEQUENCE [LARGE SCALE GENOMIC DNA]</scope>
    <source>
        <strain evidence="1 2">C13</strain>
    </source>
</reference>
<proteinExistence type="predicted"/>